<reference evidence="3 4" key="1">
    <citation type="submission" date="2018-12" db="EMBL/GenBank/DDBJ databases">
        <authorList>
            <consortium name="Pathogen Informatics"/>
        </authorList>
    </citation>
    <scope>NUCLEOTIDE SEQUENCE [LARGE SCALE GENOMIC DNA]</scope>
    <source>
        <strain evidence="3 4">NCTC8529</strain>
    </source>
</reference>
<accession>A0AAX3FK82</accession>
<keyword evidence="3" id="KW-0378">Hydrolase</keyword>
<feature type="compositionally biased region" description="Basic and acidic residues" evidence="1">
    <location>
        <begin position="208"/>
        <end position="218"/>
    </location>
</feature>
<organism evidence="3 4">
    <name type="scientific">Actinobacillus equuli</name>
    <dbReference type="NCBI Taxonomy" id="718"/>
    <lineage>
        <taxon>Bacteria</taxon>
        <taxon>Pseudomonadati</taxon>
        <taxon>Pseudomonadota</taxon>
        <taxon>Gammaproteobacteria</taxon>
        <taxon>Pasteurellales</taxon>
        <taxon>Pasteurellaceae</taxon>
        <taxon>Actinobacillus</taxon>
    </lineage>
</organism>
<proteinExistence type="predicted"/>
<protein>
    <submittedName>
        <fullName evidence="3">Outer membrane lipoprotein A</fullName>
        <ecNumber evidence="3">3.4.24.75</ecNumber>
    </submittedName>
</protein>
<dbReference type="Proteomes" id="UP000268529">
    <property type="component" value="Chromosome"/>
</dbReference>
<feature type="compositionally biased region" description="Polar residues" evidence="1">
    <location>
        <begin position="23"/>
        <end position="35"/>
    </location>
</feature>
<evidence type="ECO:0000313" key="4">
    <source>
        <dbReference type="Proteomes" id="UP000268529"/>
    </source>
</evidence>
<dbReference type="SUPFAM" id="SSF56925">
    <property type="entry name" value="OMPA-like"/>
    <property type="match status" value="1"/>
</dbReference>
<dbReference type="EC" id="3.4.24.75" evidence="3"/>
<name>A0AAX3FK82_ACTEU</name>
<dbReference type="GeneID" id="92743708"/>
<sequence>MNVVTKLTATLAASLILTACSGCSSGSATKPNNQKAKTDILAPKVEQSKEAASQADNLKVEQPKEVVPQVDNSKVEQPKEAASQADNSKVEQPKEVVPQVDNSKVEQPKEAASQADNSKVEQPKEVVPQVDNSKVEQPKEVVPQVDNSKVEQPKEVVPQVDNSKVEQPKEAVPQVDNSKVEQPKEVVPQVDHSNMEQPKEVAPQVNEPKSEDSNKDIKLKDKSNEEILKELGVKDINSGNISISDVVLNLQLDNNDSVTISLLDEDLKRGNLAITNKISSSDIRTLKDSTGRLLGYYGYMQLNQVREGERDGINDADLVGHYLLSMDESSKMIPSKSMKYNGHMLYSYKNVDNQNLVADVQASYNDADKKLSMKIFDNHGGYWQLGEFNKVKLLEKQVNGVKVNGDGSISNAMLFSQKIDDTPGKLTPDANFSGGLFGKNGEVLAGKAESIKGEWQGVIGATATENKK</sequence>
<dbReference type="GO" id="GO:0016787">
    <property type="term" value="F:hydrolase activity"/>
    <property type="evidence" value="ECO:0007669"/>
    <property type="project" value="UniProtKB-KW"/>
</dbReference>
<evidence type="ECO:0000313" key="3">
    <source>
        <dbReference type="EMBL" id="VEE90975.1"/>
    </source>
</evidence>
<feature type="chain" id="PRO_5043455388" evidence="2">
    <location>
        <begin position="20"/>
        <end position="468"/>
    </location>
</feature>
<dbReference type="PROSITE" id="PS51257">
    <property type="entry name" value="PROKAR_LIPOPROTEIN"/>
    <property type="match status" value="1"/>
</dbReference>
<evidence type="ECO:0000256" key="2">
    <source>
        <dbReference type="SAM" id="SignalP"/>
    </source>
</evidence>
<feature type="signal peptide" evidence="2">
    <location>
        <begin position="1"/>
        <end position="19"/>
    </location>
</feature>
<gene>
    <name evidence="3" type="ORF">NCTC8529_01094</name>
</gene>
<dbReference type="Gene3D" id="2.40.160.90">
    <property type="match status" value="1"/>
</dbReference>
<keyword evidence="2" id="KW-0732">Signal</keyword>
<dbReference type="AlphaFoldDB" id="A0AAX3FK82"/>
<feature type="region of interest" description="Disordered" evidence="1">
    <location>
        <begin position="23"/>
        <end position="218"/>
    </location>
</feature>
<evidence type="ECO:0000256" key="1">
    <source>
        <dbReference type="SAM" id="MobiDB-lite"/>
    </source>
</evidence>
<dbReference type="EMBL" id="LR134310">
    <property type="protein sequence ID" value="VEE90975.1"/>
    <property type="molecule type" value="Genomic_DNA"/>
</dbReference>
<dbReference type="InterPro" id="IPR011250">
    <property type="entry name" value="OMP/PagP_B-barrel"/>
</dbReference>
<dbReference type="RefSeq" id="WP_081978379.1">
    <property type="nucleotide sequence ID" value="NZ_LR134310.1"/>
</dbReference>
<keyword evidence="3" id="KW-0449">Lipoprotein</keyword>